<name>A0A9X2HZD6_9SPHN</name>
<dbReference type="Gene3D" id="1.10.10.1400">
    <property type="entry name" value="Terminase, small subunit, N-terminal DNA-binding domain, HTH motif"/>
    <property type="match status" value="1"/>
</dbReference>
<evidence type="ECO:0000313" key="1">
    <source>
        <dbReference type="EMBL" id="MCP3735635.1"/>
    </source>
</evidence>
<dbReference type="InterPro" id="IPR038713">
    <property type="entry name" value="Terminase_Gp1_N_sf"/>
</dbReference>
<accession>A0A9X2HZD6</accession>
<gene>
    <name evidence="1" type="ORF">M9979_12200</name>
</gene>
<dbReference type="AlphaFoldDB" id="A0A9X2HZD6"/>
<comment type="caution">
    <text evidence="1">The sequence shown here is derived from an EMBL/GenBank/DDBJ whole genome shotgun (WGS) entry which is preliminary data.</text>
</comment>
<dbReference type="RefSeq" id="WP_254289634.1">
    <property type="nucleotide sequence ID" value="NZ_JAMLDY010000014.1"/>
</dbReference>
<protein>
    <submittedName>
        <fullName evidence="1">Terminase small subunit</fullName>
    </submittedName>
</protein>
<dbReference type="Proteomes" id="UP001139486">
    <property type="component" value="Unassembled WGS sequence"/>
</dbReference>
<proteinExistence type="predicted"/>
<dbReference type="EMBL" id="JAMLDY010000014">
    <property type="protein sequence ID" value="MCP3735635.1"/>
    <property type="molecule type" value="Genomic_DNA"/>
</dbReference>
<evidence type="ECO:0000313" key="2">
    <source>
        <dbReference type="Proteomes" id="UP001139486"/>
    </source>
</evidence>
<keyword evidence="2" id="KW-1185">Reference proteome</keyword>
<sequence length="184" mass="19449">MVDDETRENPGLVIVEGSVLASTASRARDDDGLNKVQRAFVDWYCSGVPAALCGRSEDAPPGDGYAAALAAGYAESGASNMATRNLLKPQIQAEIERRVKMGRGSALLAGTSALFKVLDKGSDERAIVTAATALLDRFGMAPPKGPATQVNLNVMNGSAAQAILVEVQERRQQRLVHQSDHADD</sequence>
<organism evidence="1 2">
    <name type="scientific">Sphingomonas liriopis</name>
    <dbReference type="NCBI Taxonomy" id="2949094"/>
    <lineage>
        <taxon>Bacteria</taxon>
        <taxon>Pseudomonadati</taxon>
        <taxon>Pseudomonadota</taxon>
        <taxon>Alphaproteobacteria</taxon>
        <taxon>Sphingomonadales</taxon>
        <taxon>Sphingomonadaceae</taxon>
        <taxon>Sphingomonas</taxon>
    </lineage>
</organism>
<reference evidence="1" key="1">
    <citation type="submission" date="2022-05" db="EMBL/GenBank/DDBJ databases">
        <title>Sphingomonas sp. strain RP10 Genome sequencing and assembly.</title>
        <authorList>
            <person name="Kim I."/>
        </authorList>
    </citation>
    <scope>NUCLEOTIDE SEQUENCE</scope>
    <source>
        <strain evidence="1">RP10</strain>
    </source>
</reference>